<dbReference type="InterPro" id="IPR008007">
    <property type="entry name" value="Peptidase_M42"/>
</dbReference>
<dbReference type="PANTHER" id="PTHR32481:SF7">
    <property type="entry name" value="AMINOPEPTIDASE YHFE-RELATED"/>
    <property type="match status" value="1"/>
</dbReference>
<proteinExistence type="inferred from homology"/>
<dbReference type="Gene3D" id="3.40.630.10">
    <property type="entry name" value="Zn peptidases"/>
    <property type="match status" value="1"/>
</dbReference>
<evidence type="ECO:0000256" key="4">
    <source>
        <dbReference type="ARBA" id="ARBA00022723"/>
    </source>
</evidence>
<evidence type="ECO:0000256" key="5">
    <source>
        <dbReference type="ARBA" id="ARBA00022801"/>
    </source>
</evidence>
<comment type="similarity">
    <text evidence="1 6">Belongs to the peptidase M42 family.</text>
</comment>
<keyword evidence="4" id="KW-0479">Metal-binding</keyword>
<dbReference type="InterPro" id="IPR023367">
    <property type="entry name" value="Peptidase_M42_dom2"/>
</dbReference>
<accession>A0ABS5ZG08</accession>
<dbReference type="Proteomes" id="UP000690515">
    <property type="component" value="Unassembled WGS sequence"/>
</dbReference>
<dbReference type="InterPro" id="IPR017537">
    <property type="entry name" value="Peptidase_M42_hydrolase"/>
</dbReference>
<reference evidence="7 8" key="1">
    <citation type="submission" date="2021-04" db="EMBL/GenBank/DDBJ databases">
        <authorList>
            <person name="Pira H."/>
            <person name="Risdian C."/>
            <person name="Wink J."/>
        </authorList>
    </citation>
    <scope>NUCLEOTIDE SEQUENCE [LARGE SCALE GENOMIC DNA]</scope>
    <source>
        <strain evidence="7 8">WH53</strain>
    </source>
</reference>
<evidence type="ECO:0000256" key="2">
    <source>
        <dbReference type="ARBA" id="ARBA00022438"/>
    </source>
</evidence>
<keyword evidence="5" id="KW-0378">Hydrolase</keyword>
<evidence type="ECO:0000256" key="3">
    <source>
        <dbReference type="ARBA" id="ARBA00022670"/>
    </source>
</evidence>
<dbReference type="NCBIfam" id="TIGR03106">
    <property type="entry name" value="trio_M42_hydro"/>
    <property type="match status" value="1"/>
</dbReference>
<dbReference type="Gene3D" id="2.40.30.40">
    <property type="entry name" value="Peptidase M42, domain 2"/>
    <property type="match status" value="1"/>
</dbReference>
<dbReference type="RefSeq" id="WP_215820446.1">
    <property type="nucleotide sequence ID" value="NZ_JAGSOY010000033.1"/>
</dbReference>
<keyword evidence="2" id="KW-0031">Aminopeptidase</keyword>
<gene>
    <name evidence="7" type="ORF">KCG35_14210</name>
</gene>
<protein>
    <submittedName>
        <fullName evidence="7">Osmoprotectant NAGGN system M42 family peptidase</fullName>
    </submittedName>
</protein>
<evidence type="ECO:0000313" key="7">
    <source>
        <dbReference type="EMBL" id="MBU2712216.1"/>
    </source>
</evidence>
<dbReference type="Pfam" id="PF05343">
    <property type="entry name" value="Peptidase_M42"/>
    <property type="match status" value="1"/>
</dbReference>
<evidence type="ECO:0000256" key="6">
    <source>
        <dbReference type="PIRNR" id="PIRNR001123"/>
    </source>
</evidence>
<keyword evidence="3" id="KW-0645">Protease</keyword>
<dbReference type="EMBL" id="JAGSOY010000033">
    <property type="protein sequence ID" value="MBU2712216.1"/>
    <property type="molecule type" value="Genomic_DNA"/>
</dbReference>
<comment type="caution">
    <text evidence="7">The sequence shown here is derived from an EMBL/GenBank/DDBJ whole genome shotgun (WGS) entry which is preliminary data.</text>
</comment>
<keyword evidence="8" id="KW-1185">Reference proteome</keyword>
<dbReference type="PANTHER" id="PTHR32481">
    <property type="entry name" value="AMINOPEPTIDASE"/>
    <property type="match status" value="1"/>
</dbReference>
<dbReference type="CDD" id="cd05657">
    <property type="entry name" value="M42_glucanase_like"/>
    <property type="match status" value="1"/>
</dbReference>
<organism evidence="7 8">
    <name type="scientific">Zooshikella harenae</name>
    <dbReference type="NCBI Taxonomy" id="2827238"/>
    <lineage>
        <taxon>Bacteria</taxon>
        <taxon>Pseudomonadati</taxon>
        <taxon>Pseudomonadota</taxon>
        <taxon>Gammaproteobacteria</taxon>
        <taxon>Oceanospirillales</taxon>
        <taxon>Zooshikellaceae</taxon>
        <taxon>Zooshikella</taxon>
    </lineage>
</organism>
<dbReference type="InterPro" id="IPR051464">
    <property type="entry name" value="Peptidase_M42_aminopept"/>
</dbReference>
<dbReference type="SUPFAM" id="SSF53187">
    <property type="entry name" value="Zn-dependent exopeptidases"/>
    <property type="match status" value="1"/>
</dbReference>
<dbReference type="SUPFAM" id="SSF101821">
    <property type="entry name" value="Aminopeptidase/glucanase lid domain"/>
    <property type="match status" value="1"/>
</dbReference>
<sequence>MNKGIDIPIDMGYLQQIMLELFAIPCPTGFTDRVVYYVCNKLQELGISYDLTRRGTIRAHLKGAEQRPDRAIVTHLDTIGAMLREIKGNGRLSITPIGHWSSRFAEGARVTIFSDNSSFRGTVLPLLAAGHAFNEAIDSQPINWDQIEVRIDEHVYTADDVRQLGMEVGDFIAFDPNPELLDNGFIVSRHLDNKAGTAALLAALKAVLEHNIPLAIDCHPIFTLTEEVGSGVGHALDEMVTEFVGVDIAPVAPGQNSTEFGVTVALKDSSGPFDYHLSRHLINLCKEKNIPYQRDVFRFYYSDALSAVQAGHDIRHSLITFGTDATHGYERTHLSALECVAKLLVAYMESGPALDSDKVDAAPMEEFAKQLKPENMPKKNTSVPDINSL</sequence>
<evidence type="ECO:0000256" key="1">
    <source>
        <dbReference type="ARBA" id="ARBA00006272"/>
    </source>
</evidence>
<dbReference type="PIRSF" id="PIRSF001123">
    <property type="entry name" value="PepA_GA"/>
    <property type="match status" value="1"/>
</dbReference>
<name>A0ABS5ZG08_9GAMM</name>
<evidence type="ECO:0000313" key="8">
    <source>
        <dbReference type="Proteomes" id="UP000690515"/>
    </source>
</evidence>